<reference evidence="1" key="1">
    <citation type="submission" date="2013-04" db="EMBL/GenBank/DDBJ databases">
        <title>Comparative Genomics of Relapsing Fever Spirochetes.</title>
        <authorList>
            <person name="Schwan T.G."/>
            <person name="Raffel S.J."/>
            <person name="Porcella S.F."/>
            <person name="Martens C.A."/>
            <person name="Bruno D.P."/>
            <person name="Ricklefs S.M."/>
            <person name="Barbian K.B."/>
        </authorList>
    </citation>
    <scope>NUCLEOTIDE SEQUENCE</scope>
    <source>
        <strain evidence="1">Co53</strain>
        <plasmid evidence="1">unnamed</plasmid>
    </source>
</reference>
<proteinExistence type="predicted"/>
<dbReference type="EMBL" id="CP005746">
    <property type="protein sequence ID" value="AHH11156.1"/>
    <property type="molecule type" value="Genomic_DNA"/>
</dbReference>
<gene>
    <name evidence="1" type="ORF">BCO_0900034</name>
</gene>
<evidence type="ECO:0000313" key="2">
    <source>
        <dbReference type="Proteomes" id="UP000019330"/>
    </source>
</evidence>
<dbReference type="AlphaFoldDB" id="W5T1L7"/>
<geneLocation type="plasmid" evidence="1 2">
    <name>unnamed</name>
</geneLocation>
<sequence length="31" mass="3706">MDLKGFEAFVSPHTKVVCELARCLYRWQYQS</sequence>
<accession>W5T1L7</accession>
<keyword evidence="1" id="KW-0614">Plasmid</keyword>
<dbReference type="HOGENOM" id="CLU_3395378_0_0_12"/>
<name>W5T1L7_9SPIR</name>
<evidence type="ECO:0000313" key="1">
    <source>
        <dbReference type="EMBL" id="AHH11156.1"/>
    </source>
</evidence>
<protein>
    <submittedName>
        <fullName evidence="1">Uncharacterized protein</fullName>
    </submittedName>
</protein>
<organism evidence="1">
    <name type="scientific">Borrelia coriaceae ATCC 43381</name>
    <dbReference type="NCBI Taxonomy" id="1408429"/>
    <lineage>
        <taxon>Bacteria</taxon>
        <taxon>Pseudomonadati</taxon>
        <taxon>Spirochaetota</taxon>
        <taxon>Spirochaetia</taxon>
        <taxon>Spirochaetales</taxon>
        <taxon>Borreliaceae</taxon>
        <taxon>Borrelia</taxon>
    </lineage>
</organism>
<keyword evidence="2" id="KW-1185">Reference proteome</keyword>
<dbReference type="Proteomes" id="UP000019330">
    <property type="component" value="Plasmid unnamed"/>
</dbReference>